<keyword evidence="4" id="KW-0808">Transferase</keyword>
<feature type="transmembrane region" description="Helical" evidence="1">
    <location>
        <begin position="213"/>
        <end position="231"/>
    </location>
</feature>
<keyword evidence="1" id="KW-0812">Transmembrane</keyword>
<accession>A0ABT7H878</accession>
<reference evidence="4 5" key="1">
    <citation type="submission" date="2023-05" db="EMBL/GenBank/DDBJ databases">
        <title>Marinobacter albus sp. nov., a marine bacterium isolated from sand in a coastal intertidal zone of huludao.</title>
        <authorList>
            <person name="Deng T."/>
        </authorList>
    </citation>
    <scope>NUCLEOTIDE SEQUENCE [LARGE SCALE GENOMIC DNA]</scope>
    <source>
        <strain evidence="4 5">M216</strain>
    </source>
</reference>
<dbReference type="SUPFAM" id="SSF103473">
    <property type="entry name" value="MFS general substrate transporter"/>
    <property type="match status" value="1"/>
</dbReference>
<keyword evidence="4" id="KW-0012">Acyltransferase</keyword>
<evidence type="ECO:0000313" key="4">
    <source>
        <dbReference type="EMBL" id="MDK9556562.1"/>
    </source>
</evidence>
<feature type="transmembrane region" description="Helical" evidence="1">
    <location>
        <begin position="180"/>
        <end position="201"/>
    </location>
</feature>
<feature type="transmembrane region" description="Helical" evidence="1">
    <location>
        <begin position="37"/>
        <end position="58"/>
    </location>
</feature>
<evidence type="ECO:0000256" key="1">
    <source>
        <dbReference type="SAM" id="Phobius"/>
    </source>
</evidence>
<dbReference type="GO" id="GO:0016746">
    <property type="term" value="F:acyltransferase activity"/>
    <property type="evidence" value="ECO:0007669"/>
    <property type="project" value="UniProtKB-KW"/>
</dbReference>
<name>A0ABT7H878_9GAMM</name>
<organism evidence="4 5">
    <name type="scientific">Marinobacter albus</name>
    <dbReference type="NCBI Taxonomy" id="3030833"/>
    <lineage>
        <taxon>Bacteria</taxon>
        <taxon>Pseudomonadati</taxon>
        <taxon>Pseudomonadota</taxon>
        <taxon>Gammaproteobacteria</taxon>
        <taxon>Pseudomonadales</taxon>
        <taxon>Marinobacteraceae</taxon>
        <taxon>Marinobacter</taxon>
    </lineage>
</organism>
<dbReference type="EC" id="2.3.1.-" evidence="4"/>
<feature type="transmembrane region" description="Helical" evidence="1">
    <location>
        <begin position="377"/>
        <end position="395"/>
    </location>
</feature>
<dbReference type="RefSeq" id="WP_285367177.1">
    <property type="nucleotide sequence ID" value="NZ_JASSQD010000001.1"/>
</dbReference>
<dbReference type="PANTHER" id="PTHR23028">
    <property type="entry name" value="ACETYLTRANSFERASE"/>
    <property type="match status" value="1"/>
</dbReference>
<dbReference type="Pfam" id="PF19040">
    <property type="entry name" value="SGNH"/>
    <property type="match status" value="1"/>
</dbReference>
<keyword evidence="1" id="KW-0472">Membrane</keyword>
<proteinExistence type="predicted"/>
<dbReference type="EMBL" id="JASSQD010000001">
    <property type="protein sequence ID" value="MDK9556562.1"/>
    <property type="molecule type" value="Genomic_DNA"/>
</dbReference>
<feature type="transmembrane region" description="Helical" evidence="1">
    <location>
        <begin position="243"/>
        <end position="263"/>
    </location>
</feature>
<feature type="transmembrane region" description="Helical" evidence="1">
    <location>
        <begin position="311"/>
        <end position="330"/>
    </location>
</feature>
<feature type="domain" description="Acyltransferase 3" evidence="2">
    <location>
        <begin position="11"/>
        <end position="345"/>
    </location>
</feature>
<keyword evidence="5" id="KW-1185">Reference proteome</keyword>
<evidence type="ECO:0000259" key="3">
    <source>
        <dbReference type="Pfam" id="PF19040"/>
    </source>
</evidence>
<feature type="transmembrane region" description="Helical" evidence="1">
    <location>
        <begin position="336"/>
        <end position="356"/>
    </location>
</feature>
<dbReference type="InterPro" id="IPR043968">
    <property type="entry name" value="SGNH"/>
</dbReference>
<dbReference type="PANTHER" id="PTHR23028:SF53">
    <property type="entry name" value="ACYL_TRANSF_3 DOMAIN-CONTAINING PROTEIN"/>
    <property type="match status" value="1"/>
</dbReference>
<feature type="transmembrane region" description="Helical" evidence="1">
    <location>
        <begin position="151"/>
        <end position="168"/>
    </location>
</feature>
<dbReference type="InterPro" id="IPR036259">
    <property type="entry name" value="MFS_trans_sf"/>
</dbReference>
<feature type="transmembrane region" description="Helical" evidence="1">
    <location>
        <begin position="269"/>
        <end position="291"/>
    </location>
</feature>
<keyword evidence="1" id="KW-1133">Transmembrane helix</keyword>
<evidence type="ECO:0000313" key="5">
    <source>
        <dbReference type="Proteomes" id="UP001223547"/>
    </source>
</evidence>
<dbReference type="InterPro" id="IPR050879">
    <property type="entry name" value="Acyltransferase_3"/>
</dbReference>
<feature type="domain" description="SGNH" evidence="3">
    <location>
        <begin position="428"/>
        <end position="647"/>
    </location>
</feature>
<sequence>MHRTQKTQLVPYIQGLRGVAIIAVVLAHAGFEFFEAGFIGVDIFFVLSGYLITGLLVREIDKTGSIDFLGFYARRLKRLFPALALMILVVSAFLLTFMSPLYQAEQHGAALSAIAWVSNLYFAFSSSNYFSPNQEENVFLHTWSLGVEEQFYLFWPFWVMFAIGGFWAGKEGNRSKRRLFIVLVLTAIFGFCFSAVVTFLHPEWGFYLPISRVWQFAAGGVAFVGVANGQRYFPHEMRAQKRLLLSSVAWCGFFLLICSFGVIDQSKTYPGWWALFPTLGSAFLLFSLALLKSHPIDCWLRYRPVQFVGDISYSLYLWHWPVLVIGKLIFPGGGAAYLLALLLLAGLLALASHFLVENPIRYHERLSSKNREVLAGSTVFLLAFLTLGGVWGVVISEWRDSGTIVEFEKSLGDLPKIYAMECDPPVQSDEVEVCSFGTQQAEKTAVLLGDSVAAQWFPTFESIFTDAGWRFLVITKSACPMVDQNHVYYRIKREYTECASWRRKALKYLKGVSPDLVLTSSSRTYPFSKDDWRDAGGRIQQELSETSTNLVVIAPTPLLGSSGPRCLARYSALSEAFANDCSVSLSSQNPIDEVLKDSIEDIPNAYFMDFNSVICPNGLCKPLQGTNIVYRDHLHLTASYARFLQTEARQFLSSLAIEGLSDVIRTQ</sequence>
<feature type="transmembrane region" description="Helical" evidence="1">
    <location>
        <begin position="79"/>
        <end position="102"/>
    </location>
</feature>
<dbReference type="Proteomes" id="UP001223547">
    <property type="component" value="Unassembled WGS sequence"/>
</dbReference>
<dbReference type="Pfam" id="PF01757">
    <property type="entry name" value="Acyl_transf_3"/>
    <property type="match status" value="1"/>
</dbReference>
<evidence type="ECO:0000259" key="2">
    <source>
        <dbReference type="Pfam" id="PF01757"/>
    </source>
</evidence>
<gene>
    <name evidence="4" type="ORF">QQF73_02905</name>
</gene>
<dbReference type="InterPro" id="IPR002656">
    <property type="entry name" value="Acyl_transf_3_dom"/>
</dbReference>
<comment type="caution">
    <text evidence="4">The sequence shown here is derived from an EMBL/GenBank/DDBJ whole genome shotgun (WGS) entry which is preliminary data.</text>
</comment>
<protein>
    <submittedName>
        <fullName evidence="4">Acyltransferase family protein</fullName>
        <ecNumber evidence="4">2.3.1.-</ecNumber>
    </submittedName>
</protein>
<feature type="transmembrane region" description="Helical" evidence="1">
    <location>
        <begin position="12"/>
        <end position="31"/>
    </location>
</feature>